<accession>A0A8T0IJV5</accession>
<keyword evidence="1" id="KW-0732">Signal</keyword>
<dbReference type="EMBL" id="CM026423">
    <property type="protein sequence ID" value="KAG0583107.1"/>
    <property type="molecule type" value="Genomic_DNA"/>
</dbReference>
<protein>
    <submittedName>
        <fullName evidence="2">Uncharacterized protein</fullName>
    </submittedName>
</protein>
<evidence type="ECO:0000313" key="2">
    <source>
        <dbReference type="EMBL" id="KAG0583107.1"/>
    </source>
</evidence>
<organism evidence="2 3">
    <name type="scientific">Ceratodon purpureus</name>
    <name type="common">Fire moss</name>
    <name type="synonym">Dicranum purpureum</name>
    <dbReference type="NCBI Taxonomy" id="3225"/>
    <lineage>
        <taxon>Eukaryota</taxon>
        <taxon>Viridiplantae</taxon>
        <taxon>Streptophyta</taxon>
        <taxon>Embryophyta</taxon>
        <taxon>Bryophyta</taxon>
        <taxon>Bryophytina</taxon>
        <taxon>Bryopsida</taxon>
        <taxon>Dicranidae</taxon>
        <taxon>Pseudoditrichales</taxon>
        <taxon>Ditrichaceae</taxon>
        <taxon>Ceratodon</taxon>
    </lineage>
</organism>
<comment type="caution">
    <text evidence="2">The sequence shown here is derived from an EMBL/GenBank/DDBJ whole genome shotgun (WGS) entry which is preliminary data.</text>
</comment>
<keyword evidence="3" id="KW-1185">Reference proteome</keyword>
<evidence type="ECO:0000256" key="1">
    <source>
        <dbReference type="SAM" id="SignalP"/>
    </source>
</evidence>
<feature type="chain" id="PRO_5035897660" evidence="1">
    <location>
        <begin position="29"/>
        <end position="68"/>
    </location>
</feature>
<dbReference type="AlphaFoldDB" id="A0A8T0IJV5"/>
<evidence type="ECO:0000313" key="3">
    <source>
        <dbReference type="Proteomes" id="UP000822688"/>
    </source>
</evidence>
<dbReference type="Proteomes" id="UP000822688">
    <property type="component" value="Chromosome 3"/>
</dbReference>
<feature type="signal peptide" evidence="1">
    <location>
        <begin position="1"/>
        <end position="28"/>
    </location>
</feature>
<proteinExistence type="predicted"/>
<name>A0A8T0IJV5_CERPU</name>
<reference evidence="2" key="1">
    <citation type="submission" date="2020-06" db="EMBL/GenBank/DDBJ databases">
        <title>WGS assembly of Ceratodon purpureus strain R40.</title>
        <authorList>
            <person name="Carey S.B."/>
            <person name="Jenkins J."/>
            <person name="Shu S."/>
            <person name="Lovell J.T."/>
            <person name="Sreedasyam A."/>
            <person name="Maumus F."/>
            <person name="Tiley G.P."/>
            <person name="Fernandez-Pozo N."/>
            <person name="Barry K."/>
            <person name="Chen C."/>
            <person name="Wang M."/>
            <person name="Lipzen A."/>
            <person name="Daum C."/>
            <person name="Saski C.A."/>
            <person name="Payton A.C."/>
            <person name="Mcbreen J.C."/>
            <person name="Conrad R.E."/>
            <person name="Kollar L.M."/>
            <person name="Olsson S."/>
            <person name="Huttunen S."/>
            <person name="Landis J.B."/>
            <person name="Wickett N.J."/>
            <person name="Johnson M.G."/>
            <person name="Rensing S.A."/>
            <person name="Grimwood J."/>
            <person name="Schmutz J."/>
            <person name="Mcdaniel S.F."/>
        </authorList>
    </citation>
    <scope>NUCLEOTIDE SEQUENCE</scope>
    <source>
        <strain evidence="2">R40</strain>
    </source>
</reference>
<gene>
    <name evidence="2" type="ORF">KC19_3G110000</name>
</gene>
<sequence length="68" mass="7662">MRMRSERDDGGMRLRLLLVLLLMMVVQARREWRGFGGMEGVAGGWFCGGDGKLLERRCIGGVYGVTVW</sequence>